<evidence type="ECO:0000313" key="3">
    <source>
        <dbReference type="EMBL" id="ABM09650.1"/>
    </source>
</evidence>
<evidence type="ECO:0000259" key="2">
    <source>
        <dbReference type="Pfam" id="PF10708"/>
    </source>
</evidence>
<protein>
    <submittedName>
        <fullName evidence="3">Integral membrane protein</fullName>
    </submittedName>
</protein>
<evidence type="ECO:0000313" key="4">
    <source>
        <dbReference type="Proteomes" id="UP000000637"/>
    </source>
</evidence>
<dbReference type="Proteomes" id="UP000000637">
    <property type="component" value="Chromosome"/>
</dbReference>
<keyword evidence="1" id="KW-1133">Transmembrane helix</keyword>
<dbReference type="AlphaFoldDB" id="A1R1W5"/>
<dbReference type="eggNOG" id="ENOG5033CYM">
    <property type="taxonomic scope" value="Bacteria"/>
</dbReference>
<dbReference type="KEGG" id="aau:AAur_0419"/>
<dbReference type="EMBL" id="CP000474">
    <property type="protein sequence ID" value="ABM09650.1"/>
    <property type="molecule type" value="Genomic_DNA"/>
</dbReference>
<dbReference type="Pfam" id="PF10708">
    <property type="entry name" value="DUF2510"/>
    <property type="match status" value="1"/>
</dbReference>
<evidence type="ECO:0000256" key="1">
    <source>
        <dbReference type="SAM" id="Phobius"/>
    </source>
</evidence>
<feature type="transmembrane region" description="Helical" evidence="1">
    <location>
        <begin position="161"/>
        <end position="180"/>
    </location>
</feature>
<organism evidence="3 4">
    <name type="scientific">Paenarthrobacter aurescens (strain TC1)</name>
    <dbReference type="NCBI Taxonomy" id="290340"/>
    <lineage>
        <taxon>Bacteria</taxon>
        <taxon>Bacillati</taxon>
        <taxon>Actinomycetota</taxon>
        <taxon>Actinomycetes</taxon>
        <taxon>Micrococcales</taxon>
        <taxon>Micrococcaceae</taxon>
        <taxon>Paenarthrobacter</taxon>
    </lineage>
</organism>
<feature type="transmembrane region" description="Helical" evidence="1">
    <location>
        <begin position="128"/>
        <end position="149"/>
    </location>
</feature>
<feature type="transmembrane region" description="Helical" evidence="1">
    <location>
        <begin position="186"/>
        <end position="207"/>
    </location>
</feature>
<keyword evidence="1" id="KW-0812">Transmembrane</keyword>
<keyword evidence="1" id="KW-0472">Membrane</keyword>
<name>A1R1W5_PAEAT</name>
<accession>A1R1W5</accession>
<dbReference type="InterPro" id="IPR018929">
    <property type="entry name" value="DUF2510"/>
</dbReference>
<keyword evidence="4" id="KW-1185">Reference proteome</keyword>
<reference evidence="3 4" key="1">
    <citation type="journal article" date="2006" name="PLoS Genet.">
        <title>Secrets of soil survival revealed by the genome sequence of Arthrobacter aurescens TC1.</title>
        <authorList>
            <person name="Mongodin E.F."/>
            <person name="Shapir N."/>
            <person name="Daugherty S.C."/>
            <person name="DeBoy R.T."/>
            <person name="Emerson J.B."/>
            <person name="Shvartzbeyn A."/>
            <person name="Radune D."/>
            <person name="Vamathevan J."/>
            <person name="Riggs F."/>
            <person name="Grinberg V."/>
            <person name="Khouri H."/>
            <person name="Wackett L.P."/>
            <person name="Nelson K.E."/>
            <person name="Sadowsky M.J."/>
        </authorList>
    </citation>
    <scope>NUCLEOTIDE SEQUENCE [LARGE SCALE GENOMIC DNA]</scope>
    <source>
        <strain evidence="3 4">TC1</strain>
    </source>
</reference>
<sequence length="208" mass="22427">MELPANASGMVQRDRHNILGGRTISQPPNHVTAPPGWYADPAGTMRLQWWDGAAWTGQFADVPAEGSKGRPLLPPRTPTSTPFLWALLGLSALFLILDIVVKSLHGYAIGPDGAQLADPDLELSLGDLIVGGVAWPTCAANVVMAYLDWRRLKRLGVVRPFHWAWGFLPTIYVIGRTVVVRKEVPGSSIAPIMIAVGLSIVSVATNYS</sequence>
<proteinExistence type="predicted"/>
<feature type="domain" description="DUF2510" evidence="2">
    <location>
        <begin position="35"/>
        <end position="65"/>
    </location>
</feature>
<dbReference type="HOGENOM" id="CLU_1081022_0_0_11"/>
<gene>
    <name evidence="3" type="ordered locus">AAur_0419</name>
</gene>
<feature type="transmembrane region" description="Helical" evidence="1">
    <location>
        <begin position="83"/>
        <end position="108"/>
    </location>
</feature>